<proteinExistence type="inferred from homology"/>
<dbReference type="CDD" id="cd06530">
    <property type="entry name" value="S26_SPase_I"/>
    <property type="match status" value="1"/>
</dbReference>
<dbReference type="InterPro" id="IPR019533">
    <property type="entry name" value="Peptidase_S26"/>
</dbReference>
<feature type="domain" description="Peptidase S26" evidence="8">
    <location>
        <begin position="371"/>
        <end position="406"/>
    </location>
</feature>
<reference evidence="9 10" key="1">
    <citation type="submission" date="2024-02" db="EMBL/GenBank/DDBJ databases">
        <title>Rhodopirellula caenicola NBRC 110016.</title>
        <authorList>
            <person name="Ichikawa N."/>
            <person name="Katano-Makiyama Y."/>
            <person name="Hidaka K."/>
        </authorList>
    </citation>
    <scope>NUCLEOTIDE SEQUENCE [LARGE SCALE GENOMIC DNA]</scope>
    <source>
        <strain evidence="9 10">NBRC 110016</strain>
    </source>
</reference>
<dbReference type="PROSITE" id="PS00760">
    <property type="entry name" value="SPASE_I_2"/>
    <property type="match status" value="1"/>
</dbReference>
<evidence type="ECO:0000256" key="6">
    <source>
        <dbReference type="ARBA" id="ARBA00029906"/>
    </source>
</evidence>
<keyword evidence="5" id="KW-0378">Hydrolase</keyword>
<evidence type="ECO:0000259" key="8">
    <source>
        <dbReference type="Pfam" id="PF10502"/>
    </source>
</evidence>
<accession>A0ABP9VLR1</accession>
<evidence type="ECO:0000313" key="10">
    <source>
        <dbReference type="Proteomes" id="UP001416858"/>
    </source>
</evidence>
<keyword evidence="7" id="KW-0812">Transmembrane</keyword>
<comment type="catalytic activity">
    <reaction evidence="1">
        <text>Cleavage of hydrophobic, N-terminal signal or leader sequences from secreted and periplasmic proteins.</text>
        <dbReference type="EC" id="3.4.21.89"/>
    </reaction>
</comment>
<dbReference type="InterPro" id="IPR036286">
    <property type="entry name" value="LexA/Signal_pep-like_sf"/>
</dbReference>
<comment type="caution">
    <text evidence="9">The sequence shown here is derived from an EMBL/GenBank/DDBJ whole genome shotgun (WGS) entry which is preliminary data.</text>
</comment>
<dbReference type="InterPro" id="IPR000223">
    <property type="entry name" value="Pept_S26A_signal_pept_1"/>
</dbReference>
<organism evidence="9 10">
    <name type="scientific">Novipirellula caenicola</name>
    <dbReference type="NCBI Taxonomy" id="1536901"/>
    <lineage>
        <taxon>Bacteria</taxon>
        <taxon>Pseudomonadati</taxon>
        <taxon>Planctomycetota</taxon>
        <taxon>Planctomycetia</taxon>
        <taxon>Pirellulales</taxon>
        <taxon>Pirellulaceae</taxon>
        <taxon>Novipirellula</taxon>
    </lineage>
</organism>
<evidence type="ECO:0000313" key="9">
    <source>
        <dbReference type="EMBL" id="GAA5505540.1"/>
    </source>
</evidence>
<evidence type="ECO:0000256" key="2">
    <source>
        <dbReference type="ARBA" id="ARBA00009370"/>
    </source>
</evidence>
<protein>
    <recommendedName>
        <fullName evidence="4">Signal peptidase I</fullName>
        <ecNumber evidence="3">3.4.21.89</ecNumber>
    </recommendedName>
    <alternativeName>
        <fullName evidence="6">Leader peptidase I</fullName>
    </alternativeName>
</protein>
<dbReference type="InterPro" id="IPR019757">
    <property type="entry name" value="Pept_S26A_signal_pept_1_Lys-AS"/>
</dbReference>
<keyword evidence="7" id="KW-1133">Transmembrane helix</keyword>
<dbReference type="EMBL" id="BAABRO010000002">
    <property type="protein sequence ID" value="GAA5505540.1"/>
    <property type="molecule type" value="Genomic_DNA"/>
</dbReference>
<keyword evidence="10" id="KW-1185">Reference proteome</keyword>
<dbReference type="EC" id="3.4.21.89" evidence="3"/>
<dbReference type="Gene3D" id="2.10.109.10">
    <property type="entry name" value="Umud Fragment, subunit A"/>
    <property type="match status" value="2"/>
</dbReference>
<evidence type="ECO:0000256" key="1">
    <source>
        <dbReference type="ARBA" id="ARBA00000677"/>
    </source>
</evidence>
<evidence type="ECO:0000256" key="7">
    <source>
        <dbReference type="SAM" id="Phobius"/>
    </source>
</evidence>
<name>A0ABP9VLR1_9BACT</name>
<dbReference type="SUPFAM" id="SSF51306">
    <property type="entry name" value="LexA/Signal peptidase"/>
    <property type="match status" value="1"/>
</dbReference>
<evidence type="ECO:0000256" key="5">
    <source>
        <dbReference type="ARBA" id="ARBA00022801"/>
    </source>
</evidence>
<dbReference type="PRINTS" id="PR00727">
    <property type="entry name" value="LEADERPTASE"/>
</dbReference>
<dbReference type="Proteomes" id="UP001416858">
    <property type="component" value="Unassembled WGS sequence"/>
</dbReference>
<keyword evidence="7" id="KW-0472">Membrane</keyword>
<dbReference type="Pfam" id="PF10502">
    <property type="entry name" value="Peptidase_S26"/>
    <property type="match status" value="2"/>
</dbReference>
<feature type="transmembrane region" description="Helical" evidence="7">
    <location>
        <begin position="40"/>
        <end position="60"/>
    </location>
</feature>
<sequence length="411" mass="45104">MVILSVGGSRFVSRFSSKLSQIPSRNDFVSRLRVGRARTAILAGIVVFTAAGWIAAWSGFTTHSKKQIFRVSGFSMAPTLCGDHQIIRCPGCRIEMKVAAESASTLIASGRQVTCWHCGEKRKYDSAAVQGDWVAGDLVEVTPIESNAENPLRIGDMIAVDLEGQLRVKRILALPGDVVSLDERRLCVNGKRLELQLAESADNRSGTLIDVDIDRHRSISRWARATDPEFSDWLVYHPQSVYEHSRPSEIYDDYPCNVDVIRRLDPVDQLAVSLSLSVAATIDVAFYSADGTRVATRNLAANELATFSVGTSSMVGTDEPQSTISLTSKTPLAIRVRGAAAARDIVEDLRVRRSIEYRLRSRDSVAAYPLTLKQDECFIVGDNVPISVDSRDFGPLPIKSIVGVARRLTPQ</sequence>
<feature type="domain" description="Peptidase S26" evidence="8">
    <location>
        <begin position="132"/>
        <end position="205"/>
    </location>
</feature>
<dbReference type="PANTHER" id="PTHR43390:SF1">
    <property type="entry name" value="CHLOROPLAST PROCESSING PEPTIDASE"/>
    <property type="match status" value="1"/>
</dbReference>
<gene>
    <name evidence="9" type="ORF">Rcae01_00985</name>
</gene>
<evidence type="ECO:0000256" key="4">
    <source>
        <dbReference type="ARBA" id="ARBA00019232"/>
    </source>
</evidence>
<comment type="similarity">
    <text evidence="2">Belongs to the peptidase S26 family.</text>
</comment>
<dbReference type="PANTHER" id="PTHR43390">
    <property type="entry name" value="SIGNAL PEPTIDASE I"/>
    <property type="match status" value="1"/>
</dbReference>
<evidence type="ECO:0000256" key="3">
    <source>
        <dbReference type="ARBA" id="ARBA00013208"/>
    </source>
</evidence>